<keyword evidence="2" id="KW-1185">Reference proteome</keyword>
<sequence length="102" mass="12129">MGRYINSNEAVWRILNFPIHERHLTVFHLSAHLENCQRVYFTTKNAAQRAQAPEETALTSFFRLCIQDEFARTLLHYELPKYYTKNNGNETWKRRNQGEVAL</sequence>
<protein>
    <recommendedName>
        <fullName evidence="3">Helitron helicase-like domain-containing protein</fullName>
    </recommendedName>
</protein>
<reference evidence="1 2" key="1">
    <citation type="journal article" date="2019" name="Sci. Rep.">
        <title>Orb-weaving spider Araneus ventricosus genome elucidates the spidroin gene catalogue.</title>
        <authorList>
            <person name="Kono N."/>
            <person name="Nakamura H."/>
            <person name="Ohtoshi R."/>
            <person name="Moran D.A.P."/>
            <person name="Shinohara A."/>
            <person name="Yoshida Y."/>
            <person name="Fujiwara M."/>
            <person name="Mori M."/>
            <person name="Tomita M."/>
            <person name="Arakawa K."/>
        </authorList>
    </citation>
    <scope>NUCLEOTIDE SEQUENCE [LARGE SCALE GENOMIC DNA]</scope>
</reference>
<evidence type="ECO:0000313" key="1">
    <source>
        <dbReference type="EMBL" id="GBL71983.1"/>
    </source>
</evidence>
<accession>A0A4Y1ZWZ1</accession>
<dbReference type="EMBL" id="BGPR01000001">
    <property type="protein sequence ID" value="GBL71983.1"/>
    <property type="molecule type" value="Genomic_DNA"/>
</dbReference>
<gene>
    <name evidence="1" type="ORF">AVEN_115023_1</name>
</gene>
<dbReference type="OrthoDB" id="6433110at2759"/>
<name>A0A4Y1ZWZ1_ARAVE</name>
<dbReference type="AlphaFoldDB" id="A0A4Y1ZWZ1"/>
<organism evidence="1 2">
    <name type="scientific">Araneus ventricosus</name>
    <name type="common">Orbweaver spider</name>
    <name type="synonym">Epeira ventricosa</name>
    <dbReference type="NCBI Taxonomy" id="182803"/>
    <lineage>
        <taxon>Eukaryota</taxon>
        <taxon>Metazoa</taxon>
        <taxon>Ecdysozoa</taxon>
        <taxon>Arthropoda</taxon>
        <taxon>Chelicerata</taxon>
        <taxon>Arachnida</taxon>
        <taxon>Araneae</taxon>
        <taxon>Araneomorphae</taxon>
        <taxon>Entelegynae</taxon>
        <taxon>Araneoidea</taxon>
        <taxon>Araneidae</taxon>
        <taxon>Araneus</taxon>
    </lineage>
</organism>
<evidence type="ECO:0008006" key="3">
    <source>
        <dbReference type="Google" id="ProtNLM"/>
    </source>
</evidence>
<dbReference type="Proteomes" id="UP000499080">
    <property type="component" value="Unassembled WGS sequence"/>
</dbReference>
<proteinExistence type="predicted"/>
<evidence type="ECO:0000313" key="2">
    <source>
        <dbReference type="Proteomes" id="UP000499080"/>
    </source>
</evidence>
<comment type="caution">
    <text evidence="1">The sequence shown here is derived from an EMBL/GenBank/DDBJ whole genome shotgun (WGS) entry which is preliminary data.</text>
</comment>